<organism evidence="2 3">
    <name type="scientific">Microscilla marina ATCC 23134</name>
    <dbReference type="NCBI Taxonomy" id="313606"/>
    <lineage>
        <taxon>Bacteria</taxon>
        <taxon>Pseudomonadati</taxon>
        <taxon>Bacteroidota</taxon>
        <taxon>Cytophagia</taxon>
        <taxon>Cytophagales</taxon>
        <taxon>Microscillaceae</taxon>
        <taxon>Microscilla</taxon>
    </lineage>
</organism>
<reference evidence="2 3" key="1">
    <citation type="submission" date="2007-01" db="EMBL/GenBank/DDBJ databases">
        <authorList>
            <person name="Haygood M."/>
            <person name="Podell S."/>
            <person name="Anderson C."/>
            <person name="Hopkinson B."/>
            <person name="Roe K."/>
            <person name="Barbeau K."/>
            <person name="Gaasterland T."/>
            <person name="Ferriera S."/>
            <person name="Johnson J."/>
            <person name="Kravitz S."/>
            <person name="Beeson K."/>
            <person name="Sutton G."/>
            <person name="Rogers Y.-H."/>
            <person name="Friedman R."/>
            <person name="Frazier M."/>
            <person name="Venter J.C."/>
        </authorList>
    </citation>
    <scope>NUCLEOTIDE SEQUENCE [LARGE SCALE GENOMIC DNA]</scope>
    <source>
        <strain evidence="2 3">ATCC 23134</strain>
    </source>
</reference>
<dbReference type="Pfam" id="PF12679">
    <property type="entry name" value="ABC2_membrane_2"/>
    <property type="match status" value="1"/>
</dbReference>
<dbReference type="GO" id="GO:0005886">
    <property type="term" value="C:plasma membrane"/>
    <property type="evidence" value="ECO:0007669"/>
    <property type="project" value="UniProtKB-SubCell"/>
</dbReference>
<dbReference type="InterPro" id="IPR021913">
    <property type="entry name" value="DUF3526"/>
</dbReference>
<keyword evidence="1" id="KW-1133">Transmembrane helix</keyword>
<keyword evidence="1" id="KW-0812">Transmembrane</keyword>
<dbReference type="eggNOG" id="COG1277">
    <property type="taxonomic scope" value="Bacteria"/>
</dbReference>
<comment type="caution">
    <text evidence="2">The sequence shown here is derived from an EMBL/GenBank/DDBJ whole genome shotgun (WGS) entry which is preliminary data.</text>
</comment>
<sequence length="450" mass="51800">MNRLLIISFFKTKASWIGLLSIFFAGMLSLYFGGLFIEETQENEQRAILLQKENIERNVQHHPKDIGLLLYYQKFGLVNQVSPLASLAIGQRDISPSIQRVNIRNLEEQKYNSRLANPVYQLIGNFDFSFVLVYFIPLVIIALCFNLISEEKEGGTWALALSQTNNTKGMIRVKLLLRYGSTLVVLALLLIIAKFYLSIPPDQKYAAFCLVSFAYVSFWFAVVWWVISFHLSSSKNALVLLTIWVFLNVIVPAAISGTMSLVYPMPETFGTVVKSREGYHNKWDKEKAPTIQKFIKHYPQLAQYKHPKGARFSWFWYFAMQQMGDDEATAQARELQQKIKKRISLSKNTGMLFPSAHTQLVLNSLANVGLQNQLNFMQALEQFHEKKRLYFYPKIFSQVASTTEKWNQHTLAKYEEQSGVNWFQVLLPLLLGIGVCLGAARFNQRKFYHL</sequence>
<gene>
    <name evidence="2" type="ORF">M23134_00817</name>
</gene>
<protein>
    <submittedName>
        <fullName evidence="2">Membrane protein, putative</fullName>
    </submittedName>
</protein>
<feature type="transmembrane region" description="Helical" evidence="1">
    <location>
        <begin position="205"/>
        <end position="227"/>
    </location>
</feature>
<evidence type="ECO:0000313" key="3">
    <source>
        <dbReference type="Proteomes" id="UP000004095"/>
    </source>
</evidence>
<accession>A1ZVY1</accession>
<feature type="transmembrane region" description="Helical" evidence="1">
    <location>
        <begin position="176"/>
        <end position="199"/>
    </location>
</feature>
<name>A1ZVY1_MICM2</name>
<dbReference type="OrthoDB" id="6016419at2"/>
<dbReference type="Pfam" id="PF12040">
    <property type="entry name" value="DUF3526"/>
    <property type="match status" value="1"/>
</dbReference>
<feature type="transmembrane region" description="Helical" evidence="1">
    <location>
        <begin position="239"/>
        <end position="263"/>
    </location>
</feature>
<keyword evidence="1" id="KW-0472">Membrane</keyword>
<dbReference type="RefSeq" id="WP_002702795.1">
    <property type="nucleotide sequence ID" value="NZ_AAWS01000048.1"/>
</dbReference>
<dbReference type="Proteomes" id="UP000004095">
    <property type="component" value="Unassembled WGS sequence"/>
</dbReference>
<feature type="transmembrane region" description="Helical" evidence="1">
    <location>
        <begin position="422"/>
        <end position="440"/>
    </location>
</feature>
<dbReference type="EMBL" id="AAWS01000048">
    <property type="protein sequence ID" value="EAY25463.1"/>
    <property type="molecule type" value="Genomic_DNA"/>
</dbReference>
<evidence type="ECO:0000313" key="2">
    <source>
        <dbReference type="EMBL" id="EAY25463.1"/>
    </source>
</evidence>
<feature type="transmembrane region" description="Helical" evidence="1">
    <location>
        <begin position="128"/>
        <end position="148"/>
    </location>
</feature>
<dbReference type="PANTHER" id="PTHR43471:SF14">
    <property type="entry name" value="ABC-2 TYPE TRANSPORT SYSTEM PERMEASE PROTEIN"/>
    <property type="match status" value="1"/>
</dbReference>
<dbReference type="AlphaFoldDB" id="A1ZVY1"/>
<evidence type="ECO:0000256" key="1">
    <source>
        <dbReference type="SAM" id="Phobius"/>
    </source>
</evidence>
<dbReference type="PANTHER" id="PTHR43471">
    <property type="entry name" value="ABC TRANSPORTER PERMEASE"/>
    <property type="match status" value="1"/>
</dbReference>
<proteinExistence type="predicted"/>
<dbReference type="GO" id="GO:0140359">
    <property type="term" value="F:ABC-type transporter activity"/>
    <property type="evidence" value="ECO:0007669"/>
    <property type="project" value="InterPro"/>
</dbReference>
<keyword evidence="3" id="KW-1185">Reference proteome</keyword>
<feature type="transmembrane region" description="Helical" evidence="1">
    <location>
        <begin position="16"/>
        <end position="37"/>
    </location>
</feature>